<dbReference type="InterPro" id="IPR023408">
    <property type="entry name" value="MscS_beta-dom_sf"/>
</dbReference>
<evidence type="ECO:0000313" key="15">
    <source>
        <dbReference type="Proteomes" id="UP001271263"/>
    </source>
</evidence>
<evidence type="ECO:0000256" key="6">
    <source>
        <dbReference type="ARBA" id="ARBA00023136"/>
    </source>
</evidence>
<dbReference type="SUPFAM" id="SSF82861">
    <property type="entry name" value="Mechanosensitive channel protein MscS (YggB), transmembrane region"/>
    <property type="match status" value="1"/>
</dbReference>
<evidence type="ECO:0000256" key="1">
    <source>
        <dbReference type="ARBA" id="ARBA00004651"/>
    </source>
</evidence>
<dbReference type="RefSeq" id="WP_310654539.1">
    <property type="nucleotide sequence ID" value="NZ_JAPMLA010000001.1"/>
</dbReference>
<dbReference type="Gene3D" id="1.10.287.1260">
    <property type="match status" value="1"/>
</dbReference>
<protein>
    <submittedName>
        <fullName evidence="12">Mechanosensitive ion channel family protein</fullName>
    </submittedName>
</protein>
<evidence type="ECO:0000256" key="4">
    <source>
        <dbReference type="ARBA" id="ARBA00022692"/>
    </source>
</evidence>
<comment type="caution">
    <text evidence="12">The sequence shown here is derived from an EMBL/GenBank/DDBJ whole genome shotgun (WGS) entry which is preliminary data.</text>
</comment>
<dbReference type="SUPFAM" id="SSF50182">
    <property type="entry name" value="Sm-like ribonucleoproteins"/>
    <property type="match status" value="1"/>
</dbReference>
<feature type="chain" id="PRO_5043981606" evidence="8">
    <location>
        <begin position="21"/>
        <end position="536"/>
    </location>
</feature>
<proteinExistence type="inferred from homology"/>
<comment type="similarity">
    <text evidence="2">Belongs to the MscS (TC 1.A.23) family.</text>
</comment>
<keyword evidence="4 7" id="KW-0812">Transmembrane</keyword>
<dbReference type="Gene3D" id="3.30.70.100">
    <property type="match status" value="1"/>
</dbReference>
<keyword evidence="8" id="KW-0732">Signal</keyword>
<evidence type="ECO:0000259" key="10">
    <source>
        <dbReference type="Pfam" id="PF21082"/>
    </source>
</evidence>
<comment type="subcellular location">
    <subcellularLocation>
        <location evidence="1">Cell membrane</location>
        <topology evidence="1">Multi-pass membrane protein</topology>
    </subcellularLocation>
</comment>
<feature type="domain" description="Mechanosensitive ion channel MscS" evidence="9">
    <location>
        <begin position="366"/>
        <end position="431"/>
    </location>
</feature>
<keyword evidence="5 7" id="KW-1133">Transmembrane helix</keyword>
<feature type="transmembrane region" description="Helical" evidence="7">
    <location>
        <begin position="243"/>
        <end position="263"/>
    </location>
</feature>
<feature type="signal peptide" evidence="8">
    <location>
        <begin position="1"/>
        <end position="20"/>
    </location>
</feature>
<feature type="transmembrane region" description="Helical" evidence="7">
    <location>
        <begin position="204"/>
        <end position="222"/>
    </location>
</feature>
<dbReference type="Proteomes" id="UP001271263">
    <property type="component" value="Unassembled WGS sequence"/>
</dbReference>
<sequence length="536" mass="59879">MLRITLVLILFFSLSVSSMANSTGVFTATQGSPQTDKQADVVIEKDETYEYKDSLFRDTPRGTLAGLFEAAFEHDYQKAAKYLDLRYLPDDMDGEFGPKYAKQLIAIIERNIWVNLQEINDTPDGLQGDQLPSYRDAFGRVEVKGSEITLLLQKVPNKQLGSIWKVSNATVAKVPLLYSELGYGPVVEWFVKHIPEGHLFKLNLWEWALLVCYFLLAMLVVIPITWIAKKLILRGDYQYKADVAHLVVGPFRFLVALLLVRAWMAHTTLSANVIAVVNTGALLVIAVVWFIWSFTDVIQNSLRLRWINQGNSQSASLLRPLANFIRVILVALTVLIWLEHLGFNASTILAGLGIGGIAVALASKQSIENFIGTLTLYSSAPIKVGNVGRFGTITGTVEEIGLRCTRIRTIDRSVINVPNARLSEMDIENISEREKIRLKTDIRLDYQTTTEQIHAIIADIRALLEQHEKVEESPLRVTFKGFGLYGLQLNVFAYIGTTDFAEFQLVSEELHFGIMNVVTKHGSRIVPVVPVAAAQS</sequence>
<dbReference type="GO" id="GO:0008381">
    <property type="term" value="F:mechanosensitive monoatomic ion channel activity"/>
    <property type="evidence" value="ECO:0007669"/>
    <property type="project" value="UniProtKB-ARBA"/>
</dbReference>
<dbReference type="InterPro" id="IPR006686">
    <property type="entry name" value="MscS_channel_CS"/>
</dbReference>
<evidence type="ECO:0000313" key="12">
    <source>
        <dbReference type="EMBL" id="MDR8523633.1"/>
    </source>
</evidence>
<dbReference type="SUPFAM" id="SSF82689">
    <property type="entry name" value="Mechanosensitive channel protein MscS (YggB), C-terminal domain"/>
    <property type="match status" value="1"/>
</dbReference>
<keyword evidence="15" id="KW-1185">Reference proteome</keyword>
<dbReference type="PANTHER" id="PTHR30566">
    <property type="entry name" value="YNAI-RELATED MECHANOSENSITIVE ION CHANNEL"/>
    <property type="match status" value="1"/>
</dbReference>
<dbReference type="Pfam" id="PF21082">
    <property type="entry name" value="MS_channel_3rd"/>
    <property type="match status" value="1"/>
</dbReference>
<organism evidence="12 14">
    <name type="scientific">Shewanella fidelis</name>
    <dbReference type="NCBI Taxonomy" id="173509"/>
    <lineage>
        <taxon>Bacteria</taxon>
        <taxon>Pseudomonadati</taxon>
        <taxon>Pseudomonadota</taxon>
        <taxon>Gammaproteobacteria</taxon>
        <taxon>Alteromonadales</taxon>
        <taxon>Shewanellaceae</taxon>
        <taxon>Shewanella</taxon>
    </lineage>
</organism>
<evidence type="ECO:0000259" key="9">
    <source>
        <dbReference type="Pfam" id="PF00924"/>
    </source>
</evidence>
<dbReference type="InterPro" id="IPR010920">
    <property type="entry name" value="LSM_dom_sf"/>
</dbReference>
<evidence type="ECO:0000256" key="2">
    <source>
        <dbReference type="ARBA" id="ARBA00008017"/>
    </source>
</evidence>
<evidence type="ECO:0000256" key="8">
    <source>
        <dbReference type="SAM" id="SignalP"/>
    </source>
</evidence>
<feature type="transmembrane region" description="Helical" evidence="7">
    <location>
        <begin position="316"/>
        <end position="337"/>
    </location>
</feature>
<evidence type="ECO:0000313" key="14">
    <source>
        <dbReference type="Proteomes" id="UP001259340"/>
    </source>
</evidence>
<reference evidence="12" key="2">
    <citation type="submission" date="2022-11" db="EMBL/GenBank/DDBJ databases">
        <title>Prophages regulate Shewanella fidelis motility and biofilm formation: implications for gut colonization dynamics in Ciona robusta.</title>
        <authorList>
            <person name="Natarajan O."/>
            <person name="Gibboney S.L."/>
            <person name="Young M.N."/>
            <person name="Lim S.J."/>
            <person name="Pluta N."/>
            <person name="Atkinson C.G.F."/>
            <person name="Leigh B.A."/>
            <person name="Liberti A."/>
            <person name="Kees E."/>
            <person name="Breitbart M."/>
            <person name="Gralnick J."/>
            <person name="Dishaw L.J."/>
        </authorList>
    </citation>
    <scope>NUCLEOTIDE SEQUENCE</scope>
    <source>
        <strain evidence="12">3313</strain>
    </source>
</reference>
<dbReference type="PROSITE" id="PS01246">
    <property type="entry name" value="UPF0003"/>
    <property type="match status" value="1"/>
</dbReference>
<name>A0AAW8NK94_9GAMM</name>
<keyword evidence="3" id="KW-1003">Cell membrane</keyword>
<evidence type="ECO:0000259" key="11">
    <source>
        <dbReference type="Pfam" id="PF21088"/>
    </source>
</evidence>
<dbReference type="InterPro" id="IPR049142">
    <property type="entry name" value="MS_channel_1st"/>
</dbReference>
<evidence type="ECO:0000256" key="5">
    <source>
        <dbReference type="ARBA" id="ARBA00022989"/>
    </source>
</evidence>
<evidence type="ECO:0000256" key="7">
    <source>
        <dbReference type="SAM" id="Phobius"/>
    </source>
</evidence>
<feature type="domain" description="Mechanosensitive ion channel MscS C-terminal" evidence="10">
    <location>
        <begin position="439"/>
        <end position="525"/>
    </location>
</feature>
<dbReference type="AlphaFoldDB" id="A0AAW8NK94"/>
<evidence type="ECO:0000256" key="3">
    <source>
        <dbReference type="ARBA" id="ARBA00022475"/>
    </source>
</evidence>
<dbReference type="InterPro" id="IPR011014">
    <property type="entry name" value="MscS_channel_TM-2"/>
</dbReference>
<dbReference type="InterPro" id="IPR049278">
    <property type="entry name" value="MS_channel_C"/>
</dbReference>
<dbReference type="PANTHER" id="PTHR30566:SF5">
    <property type="entry name" value="MECHANOSENSITIVE ION CHANNEL PROTEIN 1, MITOCHONDRIAL-RELATED"/>
    <property type="match status" value="1"/>
</dbReference>
<keyword evidence="6 7" id="KW-0472">Membrane</keyword>
<dbReference type="GO" id="GO:0005886">
    <property type="term" value="C:plasma membrane"/>
    <property type="evidence" value="ECO:0007669"/>
    <property type="project" value="UniProtKB-SubCell"/>
</dbReference>
<feature type="domain" description="Mechanosensitive ion channel transmembrane helices 2/3" evidence="11">
    <location>
        <begin position="324"/>
        <end position="364"/>
    </location>
</feature>
<accession>A0AAW8NK94</accession>
<dbReference type="EMBL" id="JAPMLD010000002">
    <property type="protein sequence ID" value="MDW4823932.1"/>
    <property type="molecule type" value="Genomic_DNA"/>
</dbReference>
<dbReference type="Pfam" id="PF00924">
    <property type="entry name" value="MS_channel_2nd"/>
    <property type="match status" value="1"/>
</dbReference>
<reference evidence="13 15" key="1">
    <citation type="journal article" date="2022" name="bioRxiv">
        <title>Prophages regulate Shewanella fidelis 3313 motility and biofilm formation: implications for gut colonization dynamics in Ciona robusta.</title>
        <authorList>
            <person name="Natarajan O."/>
            <person name="Gibboney S.L."/>
            <person name="Young M.N."/>
            <person name="Lim S.J."/>
            <person name="Pluta N."/>
            <person name="Atkinson C.G."/>
            <person name="Leigh B.A."/>
            <person name="Liberti A."/>
            <person name="Kees E.D."/>
            <person name="Breitbart M."/>
            <person name="Gralnick J.A."/>
            <person name="Dishaw L.J."/>
        </authorList>
    </citation>
    <scope>NUCLEOTIDE SEQUENCE [LARGE SCALE GENOMIC DNA]</scope>
    <source>
        <strain evidence="13 15">JG4066</strain>
    </source>
</reference>
<feature type="transmembrane region" description="Helical" evidence="7">
    <location>
        <begin position="269"/>
        <end position="295"/>
    </location>
</feature>
<gene>
    <name evidence="12" type="ORF">OS133_08020</name>
    <name evidence="13" type="ORF">OS134_07695</name>
</gene>
<feature type="transmembrane region" description="Helical" evidence="7">
    <location>
        <begin position="343"/>
        <end position="362"/>
    </location>
</feature>
<dbReference type="Gene3D" id="2.30.30.60">
    <property type="match status" value="1"/>
</dbReference>
<evidence type="ECO:0000313" key="13">
    <source>
        <dbReference type="EMBL" id="MDW4823932.1"/>
    </source>
</evidence>
<dbReference type="EMBL" id="JAPMLE010000001">
    <property type="protein sequence ID" value="MDR8523633.1"/>
    <property type="molecule type" value="Genomic_DNA"/>
</dbReference>
<dbReference type="InterPro" id="IPR006685">
    <property type="entry name" value="MscS_channel_2nd"/>
</dbReference>
<dbReference type="Pfam" id="PF21088">
    <property type="entry name" value="MS_channel_1st"/>
    <property type="match status" value="1"/>
</dbReference>
<dbReference type="Proteomes" id="UP001259340">
    <property type="component" value="Unassembled WGS sequence"/>
</dbReference>
<dbReference type="InterPro" id="IPR011066">
    <property type="entry name" value="MscS_channel_C_sf"/>
</dbReference>